<feature type="transmembrane region" description="Helical" evidence="2">
    <location>
        <begin position="388"/>
        <end position="409"/>
    </location>
</feature>
<feature type="compositionally biased region" description="Low complexity" evidence="1">
    <location>
        <begin position="75"/>
        <end position="94"/>
    </location>
</feature>
<dbReference type="KEGG" id="deo:CAY53_05810"/>
<evidence type="ECO:0000313" key="4">
    <source>
        <dbReference type="Proteomes" id="UP000239867"/>
    </source>
</evidence>
<dbReference type="EMBL" id="CP021255">
    <property type="protein sequence ID" value="AVD71055.1"/>
    <property type="molecule type" value="Genomic_DNA"/>
</dbReference>
<feature type="compositionally biased region" description="Low complexity" evidence="1">
    <location>
        <begin position="114"/>
        <end position="128"/>
    </location>
</feature>
<feature type="transmembrane region" description="Helical" evidence="2">
    <location>
        <begin position="195"/>
        <end position="222"/>
    </location>
</feature>
<feature type="transmembrane region" description="Helical" evidence="2">
    <location>
        <begin position="318"/>
        <end position="339"/>
    </location>
</feature>
<protein>
    <submittedName>
        <fullName evidence="3">Uncharacterized protein</fullName>
    </submittedName>
</protein>
<feature type="transmembrane region" description="Helical" evidence="2">
    <location>
        <begin position="228"/>
        <end position="252"/>
    </location>
</feature>
<dbReference type="Proteomes" id="UP000239867">
    <property type="component" value="Chromosome"/>
</dbReference>
<dbReference type="OrthoDB" id="5298483at2"/>
<dbReference type="RefSeq" id="WP_104936332.1">
    <property type="nucleotide sequence ID" value="NZ_CP021255.1"/>
</dbReference>
<evidence type="ECO:0000313" key="3">
    <source>
        <dbReference type="EMBL" id="AVD71055.1"/>
    </source>
</evidence>
<gene>
    <name evidence="3" type="ORF">CAY53_05810</name>
</gene>
<keyword evidence="2" id="KW-1133">Transmembrane helix</keyword>
<keyword evidence="2" id="KW-0812">Transmembrane</keyword>
<reference evidence="3 4" key="1">
    <citation type="journal article" date="2018" name="MBio">
        <title>Insights into the evolution of host association through the isolation and characterization of a novel human periodontal pathobiont, Desulfobulbus oralis.</title>
        <authorList>
            <person name="Cross K.L."/>
            <person name="Chirania P."/>
            <person name="Xiong W."/>
            <person name="Beall C.J."/>
            <person name="Elkins J.G."/>
            <person name="Giannone R.J."/>
            <person name="Griffen A.L."/>
            <person name="Guss A.M."/>
            <person name="Hettich R.L."/>
            <person name="Joshi S.S."/>
            <person name="Mokrzan E.M."/>
            <person name="Martin R.K."/>
            <person name="Zhulin I.B."/>
            <person name="Leys E.J."/>
            <person name="Podar M."/>
        </authorList>
    </citation>
    <scope>NUCLEOTIDE SEQUENCE [LARGE SCALE GENOMIC DNA]</scope>
    <source>
        <strain evidence="3 4">ORNL</strain>
    </source>
</reference>
<evidence type="ECO:0000256" key="2">
    <source>
        <dbReference type="SAM" id="Phobius"/>
    </source>
</evidence>
<dbReference type="AlphaFoldDB" id="A0A2L1GMZ3"/>
<accession>A0A2L1GMZ3</accession>
<keyword evidence="4" id="KW-1185">Reference proteome</keyword>
<feature type="region of interest" description="Disordered" evidence="1">
    <location>
        <begin position="74"/>
        <end position="134"/>
    </location>
</feature>
<sequence length="423" mass="44022">MDRVDVWLAGALLPGADSQKAATAFARAAGLRPEQALTLLNSGRPRLVKRSLSLEQGRAYVLQLRALGIGSGLRPSGAPAPAAAPEAQARTKPAPSGAAAGMSRPAPPSRAGTAPARGRQAQPAAQAPVPEFDPEMPPRVAPTGIYAQQAEPAQQAGGDAPPVSIWRDSADQLPAELGRQWLEEARDIFSALPSIWVSAALAALYLPAAVLFLPLLMLLLFASEYPSLPPAISAAVTILLLPVFVGGITLMVQRHKAGEQILAGGVFAGFQRNAGQQMGVGLLALLYLGLLALGLFLLRSSWPEAFAHSGGRIGLGLGALFLALPLVSACFFAPALVALSGESAMGAMGKSLMASLRNWALFLNLGLLVVPIALGLALLVALGLYLGGALLAMFFFLPALPLVAIFFIMSYPATIDCFYDEEL</sequence>
<name>A0A2L1GMZ3_9BACT</name>
<evidence type="ECO:0000256" key="1">
    <source>
        <dbReference type="SAM" id="MobiDB-lite"/>
    </source>
</evidence>
<feature type="transmembrane region" description="Helical" evidence="2">
    <location>
        <begin position="359"/>
        <end position="382"/>
    </location>
</feature>
<proteinExistence type="predicted"/>
<keyword evidence="2" id="KW-0472">Membrane</keyword>
<feature type="transmembrane region" description="Helical" evidence="2">
    <location>
        <begin position="280"/>
        <end position="298"/>
    </location>
</feature>
<organism evidence="3 4">
    <name type="scientific">Desulfobulbus oralis</name>
    <dbReference type="NCBI Taxonomy" id="1986146"/>
    <lineage>
        <taxon>Bacteria</taxon>
        <taxon>Pseudomonadati</taxon>
        <taxon>Thermodesulfobacteriota</taxon>
        <taxon>Desulfobulbia</taxon>
        <taxon>Desulfobulbales</taxon>
        <taxon>Desulfobulbaceae</taxon>
        <taxon>Desulfobulbus</taxon>
    </lineage>
</organism>